<keyword evidence="2" id="KW-0238">DNA-binding</keyword>
<dbReference type="GO" id="GO:0043565">
    <property type="term" value="F:sequence-specific DNA binding"/>
    <property type="evidence" value="ECO:0007669"/>
    <property type="project" value="InterPro"/>
</dbReference>
<dbReference type="InterPro" id="IPR009057">
    <property type="entry name" value="Homeodomain-like_sf"/>
</dbReference>
<dbReference type="Pfam" id="PF12833">
    <property type="entry name" value="HTH_18"/>
    <property type="match status" value="1"/>
</dbReference>
<evidence type="ECO:0000256" key="2">
    <source>
        <dbReference type="ARBA" id="ARBA00023125"/>
    </source>
</evidence>
<dbReference type="InterPro" id="IPR052158">
    <property type="entry name" value="INH-QAR"/>
</dbReference>
<dbReference type="Pfam" id="PF01965">
    <property type="entry name" value="DJ-1_PfpI"/>
    <property type="match status" value="1"/>
</dbReference>
<dbReference type="PANTHER" id="PTHR43130">
    <property type="entry name" value="ARAC-FAMILY TRANSCRIPTIONAL REGULATOR"/>
    <property type="match status" value="1"/>
</dbReference>
<dbReference type="SMART" id="SM00342">
    <property type="entry name" value="HTH_ARAC"/>
    <property type="match status" value="1"/>
</dbReference>
<keyword evidence="3" id="KW-0804">Transcription</keyword>
<comment type="caution">
    <text evidence="5">The sequence shown here is derived from an EMBL/GenBank/DDBJ whole genome shotgun (WGS) entry which is preliminary data.</text>
</comment>
<keyword evidence="1" id="KW-0805">Transcription regulation</keyword>
<dbReference type="InterPro" id="IPR029062">
    <property type="entry name" value="Class_I_gatase-like"/>
</dbReference>
<dbReference type="OrthoDB" id="9803764at2"/>
<dbReference type="AlphaFoldDB" id="A0A511QHK2"/>
<dbReference type="InterPro" id="IPR018062">
    <property type="entry name" value="HTH_AraC-typ_CS"/>
</dbReference>
<reference evidence="5 6" key="1">
    <citation type="submission" date="2019-07" db="EMBL/GenBank/DDBJ databases">
        <title>Whole genome shotgun sequence of Vibrio sagamiensis NBRC 104589.</title>
        <authorList>
            <person name="Hosoyama A."/>
            <person name="Uohara A."/>
            <person name="Ohji S."/>
            <person name="Ichikawa N."/>
        </authorList>
    </citation>
    <scope>NUCLEOTIDE SEQUENCE [LARGE SCALE GENOMIC DNA]</scope>
    <source>
        <strain evidence="5 6">NBRC 104589</strain>
    </source>
</reference>
<dbReference type="SUPFAM" id="SSF46689">
    <property type="entry name" value="Homeodomain-like"/>
    <property type="match status" value="2"/>
</dbReference>
<evidence type="ECO:0000313" key="6">
    <source>
        <dbReference type="Proteomes" id="UP000321922"/>
    </source>
</evidence>
<gene>
    <name evidence="5" type="ORF">VSA01S_28630</name>
</gene>
<dbReference type="SUPFAM" id="SSF52317">
    <property type="entry name" value="Class I glutamine amidotransferase-like"/>
    <property type="match status" value="1"/>
</dbReference>
<dbReference type="PANTHER" id="PTHR43130:SF3">
    <property type="entry name" value="HTH-TYPE TRANSCRIPTIONAL REGULATOR RV1931C"/>
    <property type="match status" value="1"/>
</dbReference>
<feature type="domain" description="HTH araC/xylS-type" evidence="4">
    <location>
        <begin position="213"/>
        <end position="311"/>
    </location>
</feature>
<dbReference type="GO" id="GO:0003700">
    <property type="term" value="F:DNA-binding transcription factor activity"/>
    <property type="evidence" value="ECO:0007669"/>
    <property type="project" value="InterPro"/>
</dbReference>
<keyword evidence="6" id="KW-1185">Reference proteome</keyword>
<dbReference type="Proteomes" id="UP000321922">
    <property type="component" value="Unassembled WGS sequence"/>
</dbReference>
<evidence type="ECO:0000259" key="4">
    <source>
        <dbReference type="PROSITE" id="PS01124"/>
    </source>
</evidence>
<accession>A0A511QHK2</accession>
<dbReference type="InterPro" id="IPR002818">
    <property type="entry name" value="DJ-1/PfpI"/>
</dbReference>
<dbReference type="EMBL" id="BJXJ01000031">
    <property type="protein sequence ID" value="GEM76751.1"/>
    <property type="molecule type" value="Genomic_DNA"/>
</dbReference>
<dbReference type="Gene3D" id="1.10.10.60">
    <property type="entry name" value="Homeodomain-like"/>
    <property type="match status" value="2"/>
</dbReference>
<evidence type="ECO:0000256" key="1">
    <source>
        <dbReference type="ARBA" id="ARBA00023015"/>
    </source>
</evidence>
<name>A0A511QHK2_9VIBR</name>
<dbReference type="Gene3D" id="3.40.50.880">
    <property type="match status" value="1"/>
</dbReference>
<dbReference type="RefSeq" id="WP_039980096.1">
    <property type="nucleotide sequence ID" value="NZ_BAOJ01000027.1"/>
</dbReference>
<organism evidence="5 6">
    <name type="scientific">Vibrio sagamiensis NBRC 104589</name>
    <dbReference type="NCBI Taxonomy" id="1219064"/>
    <lineage>
        <taxon>Bacteria</taxon>
        <taxon>Pseudomonadati</taxon>
        <taxon>Pseudomonadota</taxon>
        <taxon>Gammaproteobacteria</taxon>
        <taxon>Vibrionales</taxon>
        <taxon>Vibrionaceae</taxon>
        <taxon>Vibrio</taxon>
    </lineage>
</organism>
<sequence>MTKSIQIQIIDYPDALQSAVYGLKELFIMANNIMIQENYQVQFEVSVLSCHDYNNLYAVDNCHYNVNLLIIPPSLGGEYYLSPPIQLLDYLRHAHSVGTQLCSACAGTFILAKTGILDSRSATTHWQFAQDFRSSFPQVSLEIESLLVNEGDILTAGGLMSWVDLGLEIVAHQTKPHIMRKLGKFLIVDTARREQRYYESFIPKFDHGNGAIIKVQHHLQTHYSETLTVAHLAQTVFMSERTFLRQFTQATGLKPIQYIQRLRVQKACEQLEASSLSFEKIALSVGYEDANSLRKVFIKTMGLSPSAFRARFA</sequence>
<evidence type="ECO:0000256" key="3">
    <source>
        <dbReference type="ARBA" id="ARBA00023163"/>
    </source>
</evidence>
<dbReference type="PROSITE" id="PS00041">
    <property type="entry name" value="HTH_ARAC_FAMILY_1"/>
    <property type="match status" value="1"/>
</dbReference>
<protein>
    <submittedName>
        <fullName evidence="5">AraC family transcriptional regulator</fullName>
    </submittedName>
</protein>
<evidence type="ECO:0000313" key="5">
    <source>
        <dbReference type="EMBL" id="GEM76751.1"/>
    </source>
</evidence>
<dbReference type="PROSITE" id="PS01124">
    <property type="entry name" value="HTH_ARAC_FAMILY_2"/>
    <property type="match status" value="1"/>
</dbReference>
<dbReference type="InterPro" id="IPR018060">
    <property type="entry name" value="HTH_AraC"/>
</dbReference>
<proteinExistence type="predicted"/>